<protein>
    <submittedName>
        <fullName evidence="2">Uncharacterized protein</fullName>
    </submittedName>
</protein>
<keyword evidence="1" id="KW-0472">Membrane</keyword>
<dbReference type="RefSeq" id="WP_109571232.1">
    <property type="nucleotide sequence ID" value="NZ_CP025958.1"/>
</dbReference>
<dbReference type="AlphaFoldDB" id="A0A2Z3HFI6"/>
<gene>
    <name evidence="2" type="ORF">C1280_26075</name>
</gene>
<organism evidence="2 3">
    <name type="scientific">Gemmata obscuriglobus</name>
    <dbReference type="NCBI Taxonomy" id="114"/>
    <lineage>
        <taxon>Bacteria</taxon>
        <taxon>Pseudomonadati</taxon>
        <taxon>Planctomycetota</taxon>
        <taxon>Planctomycetia</taxon>
        <taxon>Gemmatales</taxon>
        <taxon>Gemmataceae</taxon>
        <taxon>Gemmata</taxon>
    </lineage>
</organism>
<evidence type="ECO:0000313" key="3">
    <source>
        <dbReference type="Proteomes" id="UP000245802"/>
    </source>
</evidence>
<keyword evidence="1" id="KW-1133">Transmembrane helix</keyword>
<keyword evidence="1" id="KW-0812">Transmembrane</keyword>
<evidence type="ECO:0000256" key="1">
    <source>
        <dbReference type="SAM" id="Phobius"/>
    </source>
</evidence>
<evidence type="ECO:0000313" key="2">
    <source>
        <dbReference type="EMBL" id="AWM40130.1"/>
    </source>
</evidence>
<dbReference type="Proteomes" id="UP000245802">
    <property type="component" value="Chromosome"/>
</dbReference>
<name>A0A2Z3HFI6_9BACT</name>
<feature type="transmembrane region" description="Helical" evidence="1">
    <location>
        <begin position="12"/>
        <end position="33"/>
    </location>
</feature>
<dbReference type="EMBL" id="CP025958">
    <property type="protein sequence ID" value="AWM40130.1"/>
    <property type="molecule type" value="Genomic_DNA"/>
</dbReference>
<dbReference type="KEGG" id="gog:C1280_26075"/>
<proteinExistence type="predicted"/>
<sequence length="176" mass="19125">MRTREITVFSTSFLDLLSCGLGAVILLCLVFAASKMSQGRVKGETTLIRVRVVPHTGSAPPKLGVYVELGDVGCRLSAGEPPLAVGGVKLSIIPQDLGANEYTVVLTGERFDRTHRVGVYIHDYADAPRQGIDVEVERYGKGASTKDKVQLKPGEAAHRSFTLEGVESDTYSFRWE</sequence>
<keyword evidence="3" id="KW-1185">Reference proteome</keyword>
<reference evidence="2 3" key="1">
    <citation type="submission" date="2018-01" db="EMBL/GenBank/DDBJ databases">
        <title>G. obscuriglobus.</title>
        <authorList>
            <person name="Franke J."/>
            <person name="Blomberg W."/>
            <person name="Selmecki A."/>
        </authorList>
    </citation>
    <scope>NUCLEOTIDE SEQUENCE [LARGE SCALE GENOMIC DNA]</scope>
    <source>
        <strain evidence="2 3">DSM 5831</strain>
    </source>
</reference>
<accession>A0A2Z3HFI6</accession>
<dbReference type="OrthoDB" id="185358at2"/>